<proteinExistence type="predicted"/>
<dbReference type="OrthoDB" id="95317at2157"/>
<keyword evidence="2" id="KW-1185">Reference proteome</keyword>
<dbReference type="KEGG" id="tpep:A0127_08735"/>
<evidence type="ECO:0000313" key="2">
    <source>
        <dbReference type="Proteomes" id="UP000073604"/>
    </source>
</evidence>
<dbReference type="AlphaFoldDB" id="A0A142CWU0"/>
<gene>
    <name evidence="1" type="ORF">A0127_08735</name>
</gene>
<sequence>MKRVAVLLITALLVFSAGCIGGSGEQVEATGKLGDMVKKAEALGWVKTDGYTETYELSISGFSLVKIPYKIMLFRKPTYDSKRAEELEGLFEFLNISESIAIPSFTTMAVGWIDTSDVPARWALGTVIEKEIKNALDSQVSKMLDEMGLSVVSEGEWREINGMIVKKLYAEYPVGTFRTQYGTVELGNVKVEIREYLIESTNGYGIVITAVPENYHRKVVLRPLDFVEVEVEISWNLYDGSLVSDAESVAGVVK</sequence>
<dbReference type="STRING" id="53952.A0127_08735"/>
<protein>
    <submittedName>
        <fullName evidence="1">Uncharacterized protein</fullName>
    </submittedName>
</protein>
<reference evidence="2" key="1">
    <citation type="submission" date="2016-03" db="EMBL/GenBank/DDBJ databases">
        <authorList>
            <person name="Oger P.M."/>
        </authorList>
    </citation>
    <scope>NUCLEOTIDE SEQUENCE [LARGE SCALE GENOMIC DNA]</scope>
    <source>
        <strain evidence="2">OG-1</strain>
    </source>
</reference>
<dbReference type="PROSITE" id="PS51257">
    <property type="entry name" value="PROKAR_LIPOPROTEIN"/>
    <property type="match status" value="1"/>
</dbReference>
<dbReference type="RefSeq" id="WP_062390421.1">
    <property type="nucleotide sequence ID" value="NZ_CP014750.1"/>
</dbReference>
<dbReference type="Proteomes" id="UP000073604">
    <property type="component" value="Chromosome"/>
</dbReference>
<accession>A0A142CWU0</accession>
<dbReference type="EMBL" id="CP014750">
    <property type="protein sequence ID" value="AMQ19242.1"/>
    <property type="molecule type" value="Genomic_DNA"/>
</dbReference>
<dbReference type="GeneID" id="27140630"/>
<name>A0A142CWU0_9EURY</name>
<organism evidence="1 2">
    <name type="scientific">Thermococcus peptonophilus</name>
    <dbReference type="NCBI Taxonomy" id="53952"/>
    <lineage>
        <taxon>Archaea</taxon>
        <taxon>Methanobacteriati</taxon>
        <taxon>Methanobacteriota</taxon>
        <taxon>Thermococci</taxon>
        <taxon>Thermococcales</taxon>
        <taxon>Thermococcaceae</taxon>
        <taxon>Thermococcus</taxon>
    </lineage>
</organism>
<evidence type="ECO:0000313" key="1">
    <source>
        <dbReference type="EMBL" id="AMQ19242.1"/>
    </source>
</evidence>